<dbReference type="InterPro" id="IPR032466">
    <property type="entry name" value="Metal_Hydrolase"/>
</dbReference>
<keyword evidence="3" id="KW-1185">Reference proteome</keyword>
<dbReference type="SUPFAM" id="SSF51338">
    <property type="entry name" value="Composite domain of metallo-dependent hydrolases"/>
    <property type="match status" value="1"/>
</dbReference>
<dbReference type="InterPro" id="IPR011059">
    <property type="entry name" value="Metal-dep_hydrolase_composite"/>
</dbReference>
<comment type="caution">
    <text evidence="2">The sequence shown here is derived from an EMBL/GenBank/DDBJ whole genome shotgun (WGS) entry which is preliminary data.</text>
</comment>
<evidence type="ECO:0000313" key="3">
    <source>
        <dbReference type="Proteomes" id="UP001597277"/>
    </source>
</evidence>
<dbReference type="InterPro" id="IPR020043">
    <property type="entry name" value="Deacetylase_Atu3266-like"/>
</dbReference>
<dbReference type="PANTHER" id="PTHR42717">
    <property type="entry name" value="DIHYDROOROTASE-RELATED"/>
    <property type="match status" value="1"/>
</dbReference>
<dbReference type="PANTHER" id="PTHR42717:SF1">
    <property type="entry name" value="IMIDAZOLONEPROPIONASE AND RELATED AMIDOHYDROLASES"/>
    <property type="match status" value="1"/>
</dbReference>
<dbReference type="NCBIfam" id="NF006689">
    <property type="entry name" value="PRK09237.1"/>
    <property type="match status" value="1"/>
</dbReference>
<dbReference type="Gene3D" id="3.20.20.140">
    <property type="entry name" value="Metal-dependent hydrolases"/>
    <property type="match status" value="1"/>
</dbReference>
<gene>
    <name evidence="2" type="ORF">ACFSE6_07450</name>
</gene>
<proteinExistence type="predicted"/>
<evidence type="ECO:0000313" key="2">
    <source>
        <dbReference type="EMBL" id="MFD1717663.1"/>
    </source>
</evidence>
<dbReference type="Pfam" id="PF01979">
    <property type="entry name" value="Amidohydro_1"/>
    <property type="match status" value="1"/>
</dbReference>
<dbReference type="EMBL" id="JBHUEE010000003">
    <property type="protein sequence ID" value="MFD1717663.1"/>
    <property type="molecule type" value="Genomic_DNA"/>
</dbReference>
<organism evidence="2 3">
    <name type="scientific">Georgenia deserti</name>
    <dbReference type="NCBI Taxonomy" id="2093781"/>
    <lineage>
        <taxon>Bacteria</taxon>
        <taxon>Bacillati</taxon>
        <taxon>Actinomycetota</taxon>
        <taxon>Actinomycetes</taxon>
        <taxon>Micrococcales</taxon>
        <taxon>Bogoriellaceae</taxon>
        <taxon>Georgenia</taxon>
    </lineage>
</organism>
<protein>
    <submittedName>
        <fullName evidence="2">Amidohydrolase/deacetylase family metallohydrolase</fullName>
    </submittedName>
</protein>
<dbReference type="PIRSF" id="PIRSF039004">
    <property type="entry name" value="ADE_EF_0837"/>
    <property type="match status" value="1"/>
</dbReference>
<dbReference type="RefSeq" id="WP_388004394.1">
    <property type="nucleotide sequence ID" value="NZ_JBHUEE010000003.1"/>
</dbReference>
<dbReference type="Gene3D" id="2.30.40.10">
    <property type="entry name" value="Urease, subunit C, domain 1"/>
    <property type="match status" value="1"/>
</dbReference>
<dbReference type="InterPro" id="IPR006680">
    <property type="entry name" value="Amidohydro-rel"/>
</dbReference>
<feature type="domain" description="Amidohydrolase-related" evidence="1">
    <location>
        <begin position="69"/>
        <end position="358"/>
    </location>
</feature>
<evidence type="ECO:0000259" key="1">
    <source>
        <dbReference type="Pfam" id="PF01979"/>
    </source>
</evidence>
<sequence length="400" mass="40796">MSLTTADPATILVRGGQVVDGTGAPRPADVVVAGTRISAVIDRDGADGPSVAPPEPGGTASVVDARGCLVLPGLIDLHTHVFAPGTGLGVAPDTVGVDQAVTTVVDAGSTGARDFARFREDVVAPARTRVLSWLNIAEPGLVDGLSELADLSAVATPATAQLLASQIAEDAGDRIVRGIKVRMSSSVTRGTGTAGLARALELADAHGLPVMVHVGNEPPTLVEVAAMLRPGDVITHAFHGKAGGLFDDAGYLHRGVVRARERGVLFDVGHGSASLSFETVEHAIAEDFAPQLASTDLHAGNLDGPVHHLAMTMTKMLAVGLPLSDIVRATTSAAADVISETGRLGSLAPGATADVSLLRIVERRVTLVDAEGATRDTDHVLEPVGAVVAGRPVTEAVVSR</sequence>
<dbReference type="SUPFAM" id="SSF51556">
    <property type="entry name" value="Metallo-dependent hydrolases"/>
    <property type="match status" value="1"/>
</dbReference>
<reference evidence="3" key="1">
    <citation type="journal article" date="2019" name="Int. J. Syst. Evol. Microbiol.">
        <title>The Global Catalogue of Microorganisms (GCM) 10K type strain sequencing project: providing services to taxonomists for standard genome sequencing and annotation.</title>
        <authorList>
            <consortium name="The Broad Institute Genomics Platform"/>
            <consortium name="The Broad Institute Genome Sequencing Center for Infectious Disease"/>
            <person name="Wu L."/>
            <person name="Ma J."/>
        </authorList>
    </citation>
    <scope>NUCLEOTIDE SEQUENCE [LARGE SCALE GENOMIC DNA]</scope>
    <source>
        <strain evidence="3">JCM 17130</strain>
    </source>
</reference>
<dbReference type="Proteomes" id="UP001597277">
    <property type="component" value="Unassembled WGS sequence"/>
</dbReference>
<name>A0ABW4L1X8_9MICO</name>
<accession>A0ABW4L1X8</accession>